<evidence type="ECO:0000256" key="12">
    <source>
        <dbReference type="SAM" id="Phobius"/>
    </source>
</evidence>
<accession>A0AAV2T131</accession>
<keyword evidence="3 13" id="KW-0732">Signal</keyword>
<dbReference type="InterPro" id="IPR029382">
    <property type="entry name" value="NCU-G1"/>
</dbReference>
<comment type="function">
    <text evidence="8">Required to protect lysosomal transporter MFSD1 from lysosomal proteolysis and for MFSD1 lysosomal localization.</text>
</comment>
<comment type="caution">
    <text evidence="14">The sequence shown here is derived from an EMBL/GenBank/DDBJ whole genome shotgun (WGS) entry which is preliminary data.</text>
</comment>
<keyword evidence="2 12" id="KW-0812">Transmembrane</keyword>
<evidence type="ECO:0000256" key="6">
    <source>
        <dbReference type="ARBA" id="ARBA00023180"/>
    </source>
</evidence>
<evidence type="ECO:0000313" key="14">
    <source>
        <dbReference type="EMBL" id="CAL5130046.1"/>
    </source>
</evidence>
<evidence type="ECO:0000256" key="10">
    <source>
        <dbReference type="ARBA" id="ARBA00044960"/>
    </source>
</evidence>
<evidence type="ECO:0000256" key="7">
    <source>
        <dbReference type="ARBA" id="ARBA00023228"/>
    </source>
</evidence>
<dbReference type="Proteomes" id="UP001497525">
    <property type="component" value="Unassembled WGS sequence"/>
</dbReference>
<evidence type="ECO:0000256" key="5">
    <source>
        <dbReference type="ARBA" id="ARBA00023136"/>
    </source>
</evidence>
<keyword evidence="7" id="KW-0458">Lysosome</keyword>
<organism evidence="14 15">
    <name type="scientific">Calicophoron daubneyi</name>
    <name type="common">Rumen fluke</name>
    <name type="synonym">Paramphistomum daubneyi</name>
    <dbReference type="NCBI Taxonomy" id="300641"/>
    <lineage>
        <taxon>Eukaryota</taxon>
        <taxon>Metazoa</taxon>
        <taxon>Spiralia</taxon>
        <taxon>Lophotrochozoa</taxon>
        <taxon>Platyhelminthes</taxon>
        <taxon>Trematoda</taxon>
        <taxon>Digenea</taxon>
        <taxon>Plagiorchiida</taxon>
        <taxon>Pronocephalata</taxon>
        <taxon>Paramphistomoidea</taxon>
        <taxon>Paramphistomidae</taxon>
        <taxon>Calicophoron</taxon>
    </lineage>
</organism>
<evidence type="ECO:0000256" key="9">
    <source>
        <dbReference type="ARBA" id="ARBA00024189"/>
    </source>
</evidence>
<evidence type="ECO:0000256" key="11">
    <source>
        <dbReference type="SAM" id="MobiDB-lite"/>
    </source>
</evidence>
<evidence type="ECO:0000313" key="15">
    <source>
        <dbReference type="Proteomes" id="UP001497525"/>
    </source>
</evidence>
<dbReference type="GO" id="GO:0005765">
    <property type="term" value="C:lysosomal membrane"/>
    <property type="evidence" value="ECO:0007669"/>
    <property type="project" value="UniProtKB-SubCell"/>
</dbReference>
<dbReference type="Pfam" id="PF15065">
    <property type="entry name" value="NCU-G1"/>
    <property type="match status" value="1"/>
</dbReference>
<gene>
    <name evidence="14" type="ORF">CDAUBV1_LOCUS1488</name>
</gene>
<comment type="similarity">
    <text evidence="1">Belongs to the GLMP family.</text>
</comment>
<name>A0AAV2T131_CALDB</name>
<evidence type="ECO:0000256" key="4">
    <source>
        <dbReference type="ARBA" id="ARBA00022989"/>
    </source>
</evidence>
<feature type="signal peptide" evidence="13">
    <location>
        <begin position="1"/>
        <end position="19"/>
    </location>
</feature>
<evidence type="ECO:0000256" key="13">
    <source>
        <dbReference type="SAM" id="SignalP"/>
    </source>
</evidence>
<sequence>MIRITTVILITTLLEHTTSWEFSSKSLCKENDANLTQITTKGEEGTIHFLFSADFHVRPPVALILYSPLPESVVEVNCTRYVSEDPSLFRQSVTASAVTSSYGVLFYQFYDYPDFADTVDVPTDKTSPRYLGSNLDWNLKQFEDISDRLVIRFSGTQLNESRDKFLPGGKIDIRFTIYKKNMTPSDANYYTMQAGINLETRIIIDRLHPQFTQTRVAPVIFLFSDRSMEDDDDFVVKTAYPLNAYTGPFGQLTSTYVILSERNKYPEKHHTRYIPGFVQFPPVACVEEHCVKTSLVSARLGARVYLKHRKTAKKYSHTLAYAYYGDKFDQVHNRTHQGFVGLRVQYVNLGSPKDGFYGRTHYLSWTFVTGLGEPRFQTFFKGSVAAGVIIPLIFCVTLATGFLCWRRHGYPRFWSKGRSVRLEEQAVHLSTTEDEKSIVESSQMPKLNFEPRAPPTLPDSPSTSRDPLVTFDPPSYGSIVSLTAEHRPV</sequence>
<dbReference type="AlphaFoldDB" id="A0AAV2T131"/>
<reference evidence="14" key="1">
    <citation type="submission" date="2024-06" db="EMBL/GenBank/DDBJ databases">
        <authorList>
            <person name="Liu X."/>
            <person name="Lenzi L."/>
            <person name="Haldenby T S."/>
            <person name="Uol C."/>
        </authorList>
    </citation>
    <scope>NUCLEOTIDE SEQUENCE</scope>
</reference>
<dbReference type="PANTHER" id="PTHR31981:SF1">
    <property type="entry name" value="GLYCOSYLATED LYSOSOMAL MEMBRANE PROTEIN"/>
    <property type="match status" value="1"/>
</dbReference>
<comment type="subcellular location">
    <subcellularLocation>
        <location evidence="9">Lysosome membrane</location>
        <topology evidence="9">Single-pass type I membrane protein</topology>
        <orientation evidence="9">Lumenal side</orientation>
    </subcellularLocation>
</comment>
<feature type="transmembrane region" description="Helical" evidence="12">
    <location>
        <begin position="384"/>
        <end position="405"/>
    </location>
</feature>
<keyword evidence="4 12" id="KW-1133">Transmembrane helix</keyword>
<feature type="chain" id="PRO_5043405109" evidence="13">
    <location>
        <begin position="20"/>
        <end position="489"/>
    </location>
</feature>
<proteinExistence type="inferred from homology"/>
<keyword evidence="5 12" id="KW-0472">Membrane</keyword>
<evidence type="ECO:0000256" key="8">
    <source>
        <dbReference type="ARBA" id="ARBA00024176"/>
    </source>
</evidence>
<dbReference type="EMBL" id="CAXLJL010000057">
    <property type="protein sequence ID" value="CAL5130046.1"/>
    <property type="molecule type" value="Genomic_DNA"/>
</dbReference>
<dbReference type="PANTHER" id="PTHR31981">
    <property type="entry name" value="GLYCOSYLATED LYSOSOMAL MEMBRANE PROTEIN"/>
    <property type="match status" value="1"/>
</dbReference>
<comment type="subunit">
    <text evidence="10">Interacts (via lumenal domain) with lysosomal protein MFSD1; the interaction starts while both proteins are still in the endoplasmic reticulum and is required for stabilization of MFSD1 in lysosomes but has no direct effect on its targeting to lysosomes or transporter activity.</text>
</comment>
<protein>
    <submittedName>
        <fullName evidence="14">Uncharacterized protein</fullName>
    </submittedName>
</protein>
<feature type="region of interest" description="Disordered" evidence="11">
    <location>
        <begin position="433"/>
        <end position="489"/>
    </location>
</feature>
<evidence type="ECO:0000256" key="3">
    <source>
        <dbReference type="ARBA" id="ARBA00022729"/>
    </source>
</evidence>
<evidence type="ECO:0000256" key="2">
    <source>
        <dbReference type="ARBA" id="ARBA00022692"/>
    </source>
</evidence>
<evidence type="ECO:0000256" key="1">
    <source>
        <dbReference type="ARBA" id="ARBA00010599"/>
    </source>
</evidence>
<keyword evidence="6" id="KW-0325">Glycoprotein</keyword>